<sequence length="838" mass="94001">MALTLRKDRTLRREASAASMIPLLAHVDEHVARTRAGDYVQSFRLAGASFESADDEDINSWHERLNVFLRNIASPNHAVWSHVIRHREPGYPVGRTVPGFAHDLEQRYRRKMAGERLMVNELYLSLVFRPQPTRIGNTTLRILKKADREGERSELADSLDECTKKRQELLAALERYDPEPLGIYRLEGTRVLFSSFLEFQALLINGEWQRIPLPRAPLNEVLATTRPFFGNEAMEYRTGTQTRIGAFLGIKEYPTPTAPGMFGSLLTAPFPFVLTQSFTFLGKGAATDMITRQHNRMAAAGDMAVSQAEELKDALDDLMSNRFVVGDHHFTLQVLADAYDGLSEAEGRPRLKQLNDNVARARYLLGDTGMVVAREDLALEAAFWAQLPGNFAFRTRKAPITSRNFAAMSPFHNFPTGRASGNYWGDALTMFMTRAGSPYFFSLHASDPRSADGGSRRDVGHLTSVGPVGTGKTTFLGFCMVAICNRLDATQVIFDKDEGLHILVRALGGQYLPLKNGAPTGCNPLQLDATISHNVEFMRHWLRRLVLRTPSDTLTVRQEDDLDQALRGTLRLDPPFRRLSRLAAFLDITDPEGMQARLRKWCASEGGDYAWVFDNAYDEVAPILSRHSLVGFDVTDFLDNDVVRAPLTMYLFHLVNQMVDGRKLVCWMDEFARLLNDPAFAKFAKNGLETWRKKNANLATFTQSTSHVLDSTIARAIVEQTPTKILFPNPEADYKEYTEGFNLTDREFALIKQELEPGSRQFLIKQNHISVVAQLDLAGFDDALHVISGRTGNVHLMQQLINVHGPHPDHWLPQFLAAVSATPDTALSTPFSKEKSHA</sequence>
<keyword evidence="2" id="KW-0547">Nucleotide-binding</keyword>
<reference evidence="5 6" key="1">
    <citation type="submission" date="2024-03" db="EMBL/GenBank/DDBJ databases">
        <title>Novel species of the genus Variovorax.</title>
        <authorList>
            <person name="Liu Q."/>
            <person name="Xin Y.-H."/>
        </authorList>
    </citation>
    <scope>NUCLEOTIDE SEQUENCE [LARGE SCALE GENOMIC DNA]</scope>
    <source>
        <strain evidence="5 6">KACC 18900</strain>
    </source>
</reference>
<dbReference type="InterPro" id="IPR018145">
    <property type="entry name" value="CagE_TrbE_VirB_cntrl_dom"/>
</dbReference>
<evidence type="ECO:0000259" key="4">
    <source>
        <dbReference type="Pfam" id="PF03135"/>
    </source>
</evidence>
<comment type="similarity">
    <text evidence="1">Belongs to the TrbE/VirB4 family.</text>
</comment>
<dbReference type="InterPro" id="IPR004346">
    <property type="entry name" value="CagE_TrbE_VirB"/>
</dbReference>
<evidence type="ECO:0000256" key="1">
    <source>
        <dbReference type="ARBA" id="ARBA00006512"/>
    </source>
</evidence>
<dbReference type="SUPFAM" id="SSF52540">
    <property type="entry name" value="P-loop containing nucleoside triphosphate hydrolases"/>
    <property type="match status" value="1"/>
</dbReference>
<evidence type="ECO:0000256" key="2">
    <source>
        <dbReference type="ARBA" id="ARBA00022741"/>
    </source>
</evidence>
<dbReference type="PANTHER" id="PTHR30121">
    <property type="entry name" value="UNCHARACTERIZED PROTEIN YJGR-RELATED"/>
    <property type="match status" value="1"/>
</dbReference>
<feature type="domain" description="CagE TrbE VirB component of type IV transporter system central" evidence="4">
    <location>
        <begin position="187"/>
        <end position="396"/>
    </location>
</feature>
<keyword evidence="3" id="KW-0067">ATP-binding</keyword>
<dbReference type="InterPro" id="IPR051162">
    <property type="entry name" value="T4SS_component"/>
</dbReference>
<organism evidence="5 6">
    <name type="scientific">Variovorax rhizosphaerae</name>
    <dbReference type="NCBI Taxonomy" id="1836200"/>
    <lineage>
        <taxon>Bacteria</taxon>
        <taxon>Pseudomonadati</taxon>
        <taxon>Pseudomonadota</taxon>
        <taxon>Betaproteobacteria</taxon>
        <taxon>Burkholderiales</taxon>
        <taxon>Comamonadaceae</taxon>
        <taxon>Variovorax</taxon>
    </lineage>
</organism>
<dbReference type="NCBIfam" id="TIGR00929">
    <property type="entry name" value="VirB4_CagE"/>
    <property type="match status" value="1"/>
</dbReference>
<dbReference type="Gene3D" id="3.40.50.300">
    <property type="entry name" value="P-loop containing nucleotide triphosphate hydrolases"/>
    <property type="match status" value="1"/>
</dbReference>
<dbReference type="InterPro" id="IPR027417">
    <property type="entry name" value="P-loop_NTPase"/>
</dbReference>
<keyword evidence="6" id="KW-1185">Reference proteome</keyword>
<gene>
    <name evidence="5" type="ORF">WKW82_34965</name>
</gene>
<proteinExistence type="inferred from homology"/>
<dbReference type="PANTHER" id="PTHR30121:SF12">
    <property type="entry name" value="TYPE IV SECRETION SYSTEM PROTEIN CAGE"/>
    <property type="match status" value="1"/>
</dbReference>
<name>A0ABU8WWV3_9BURK</name>
<dbReference type="EMBL" id="JBBKZT010000028">
    <property type="protein sequence ID" value="MEJ8851874.1"/>
    <property type="molecule type" value="Genomic_DNA"/>
</dbReference>
<comment type="caution">
    <text evidence="5">The sequence shown here is derived from an EMBL/GenBank/DDBJ whole genome shotgun (WGS) entry which is preliminary data.</text>
</comment>
<evidence type="ECO:0000313" key="6">
    <source>
        <dbReference type="Proteomes" id="UP001385892"/>
    </source>
</evidence>
<dbReference type="Proteomes" id="UP001385892">
    <property type="component" value="Unassembled WGS sequence"/>
</dbReference>
<dbReference type="Pfam" id="PF03135">
    <property type="entry name" value="CagE_TrbE_VirB"/>
    <property type="match status" value="1"/>
</dbReference>
<dbReference type="RefSeq" id="WP_340347677.1">
    <property type="nucleotide sequence ID" value="NZ_JBBKZT010000028.1"/>
</dbReference>
<accession>A0ABU8WWV3</accession>
<protein>
    <submittedName>
        <fullName evidence="5">VirB4 family type IV secretion/conjugal transfer ATPase</fullName>
    </submittedName>
</protein>
<evidence type="ECO:0000313" key="5">
    <source>
        <dbReference type="EMBL" id="MEJ8851874.1"/>
    </source>
</evidence>
<evidence type="ECO:0000256" key="3">
    <source>
        <dbReference type="ARBA" id="ARBA00022840"/>
    </source>
</evidence>